<feature type="region of interest" description="Disordered" evidence="2">
    <location>
        <begin position="81"/>
        <end position="114"/>
    </location>
</feature>
<dbReference type="InterPro" id="IPR039310">
    <property type="entry name" value="UBALD1/2"/>
</dbReference>
<feature type="compositionally biased region" description="Low complexity" evidence="2">
    <location>
        <begin position="93"/>
        <end position="106"/>
    </location>
</feature>
<dbReference type="Gene3D" id="1.10.8.10">
    <property type="entry name" value="DNA helicase RuvA subunit, C-terminal domain"/>
    <property type="match status" value="1"/>
</dbReference>
<evidence type="ECO:0000313" key="4">
    <source>
        <dbReference type="EMBL" id="CAK8682510.1"/>
    </source>
</evidence>
<proteinExistence type="inferred from homology"/>
<comment type="similarity">
    <text evidence="1">Belongs to the UBALD family.</text>
</comment>
<keyword evidence="5" id="KW-1185">Reference proteome</keyword>
<evidence type="ECO:0000313" key="5">
    <source>
        <dbReference type="Proteomes" id="UP001642483"/>
    </source>
</evidence>
<feature type="region of interest" description="Disordered" evidence="2">
    <location>
        <begin position="48"/>
        <end position="69"/>
    </location>
</feature>
<evidence type="ECO:0000259" key="3">
    <source>
        <dbReference type="Pfam" id="PF22566"/>
    </source>
</evidence>
<dbReference type="PANTHER" id="PTHR31993">
    <property type="entry name" value="UBA-LIKE DOMAIN-CONTAINING PROTEIN 2"/>
    <property type="match status" value="1"/>
</dbReference>
<sequence length="114" mass="12789">MDDLKHQVMVNQFVLAAGCLSHEAREHLKTSHWQFETALSRYFQESGIPHQHNQHPMCPPTNTPATPPAFPEALLAFSKMQASDKSPAMMANSPSTSQPQQMQTQQGFMKNPRS</sequence>
<dbReference type="EMBL" id="CAWYQH010000090">
    <property type="protein sequence ID" value="CAK8682510.1"/>
    <property type="molecule type" value="Genomic_DNA"/>
</dbReference>
<dbReference type="SUPFAM" id="SSF46934">
    <property type="entry name" value="UBA-like"/>
    <property type="match status" value="1"/>
</dbReference>
<protein>
    <recommendedName>
        <fullName evidence="3">UBA-like domain-containing protein</fullName>
    </recommendedName>
</protein>
<reference evidence="4 5" key="1">
    <citation type="submission" date="2024-02" db="EMBL/GenBank/DDBJ databases">
        <authorList>
            <person name="Daric V."/>
            <person name="Darras S."/>
        </authorList>
    </citation>
    <scope>NUCLEOTIDE SEQUENCE [LARGE SCALE GENOMIC DNA]</scope>
</reference>
<organism evidence="4 5">
    <name type="scientific">Clavelina lepadiformis</name>
    <name type="common">Light-bulb sea squirt</name>
    <name type="synonym">Ascidia lepadiformis</name>
    <dbReference type="NCBI Taxonomy" id="159417"/>
    <lineage>
        <taxon>Eukaryota</taxon>
        <taxon>Metazoa</taxon>
        <taxon>Chordata</taxon>
        <taxon>Tunicata</taxon>
        <taxon>Ascidiacea</taxon>
        <taxon>Aplousobranchia</taxon>
        <taxon>Clavelinidae</taxon>
        <taxon>Clavelina</taxon>
    </lineage>
</organism>
<name>A0ABP0FTT3_CLALP</name>
<dbReference type="PROSITE" id="PS51257">
    <property type="entry name" value="PROKAR_LIPOPROTEIN"/>
    <property type="match status" value="1"/>
</dbReference>
<gene>
    <name evidence="4" type="ORF">CVLEPA_LOCUS13167</name>
</gene>
<dbReference type="CDD" id="cd14343">
    <property type="entry name" value="UBA_F100B_like"/>
    <property type="match status" value="1"/>
</dbReference>
<comment type="caution">
    <text evidence="4">The sequence shown here is derived from an EMBL/GenBank/DDBJ whole genome shotgun (WGS) entry which is preliminary data.</text>
</comment>
<dbReference type="InterPro" id="IPR054109">
    <property type="entry name" value="UBA_8"/>
</dbReference>
<dbReference type="Proteomes" id="UP001642483">
    <property type="component" value="Unassembled WGS sequence"/>
</dbReference>
<dbReference type="PANTHER" id="PTHR31993:SF4">
    <property type="entry name" value="UBA-LIKE DOMAIN-CONTAINING PROTEIN"/>
    <property type="match status" value="1"/>
</dbReference>
<feature type="compositionally biased region" description="Pro residues" evidence="2">
    <location>
        <begin position="57"/>
        <end position="69"/>
    </location>
</feature>
<dbReference type="InterPro" id="IPR009060">
    <property type="entry name" value="UBA-like_sf"/>
</dbReference>
<feature type="domain" description="UBA-like" evidence="3">
    <location>
        <begin position="4"/>
        <end position="49"/>
    </location>
</feature>
<evidence type="ECO:0000256" key="1">
    <source>
        <dbReference type="ARBA" id="ARBA00006090"/>
    </source>
</evidence>
<evidence type="ECO:0000256" key="2">
    <source>
        <dbReference type="SAM" id="MobiDB-lite"/>
    </source>
</evidence>
<accession>A0ABP0FTT3</accession>
<dbReference type="Pfam" id="PF22566">
    <property type="entry name" value="UBA_8"/>
    <property type="match status" value="1"/>
</dbReference>